<evidence type="ECO:0000256" key="10">
    <source>
        <dbReference type="ARBA" id="ARBA00030253"/>
    </source>
</evidence>
<evidence type="ECO:0000256" key="12">
    <source>
        <dbReference type="ARBA" id="ARBA00042475"/>
    </source>
</evidence>
<keyword evidence="8 14" id="KW-0350">Heme biosynthesis</keyword>
<evidence type="ECO:0000256" key="2">
    <source>
        <dbReference type="ARBA" id="ARBA00004919"/>
    </source>
</evidence>
<dbReference type="Gene3D" id="1.10.357.140">
    <property type="entry name" value="UbiA prenyltransferase"/>
    <property type="match status" value="1"/>
</dbReference>
<evidence type="ECO:0000256" key="9">
    <source>
        <dbReference type="ARBA" id="ARBA00023136"/>
    </source>
</evidence>
<dbReference type="Pfam" id="PF01040">
    <property type="entry name" value="UbiA"/>
    <property type="match status" value="1"/>
</dbReference>
<sequence length="303" mass="33419">MKLQASSKHLINATLIAQYVELCKPKVVLLLLLTAVVGMHLASPGLLNPIIFIAATTGIGLAACSAAIVNHVVDQNIDALMRRTQRRPMPSGAINNRQALLFSLVLAVLSMAILLYWVNALTALLTLAGLIGYAFIYTLYLKHATPQNIVIGGLSGALPPLLGWVSVSNSIDREALLLVLIIFVWTPAHFWALAIDRVEDYKRANIPMLPVTHGIEFTKSNVVFYTLALVLVSLIPYFIAMSGLLYVLAALGLGSWFLYYALELKFFAKPGSALKTFYVSIAYLFYLFIALLVDHYLPLNWQW</sequence>
<feature type="transmembrane region" description="Helical" evidence="14">
    <location>
        <begin position="222"/>
        <end position="239"/>
    </location>
</feature>
<dbReference type="GO" id="GO:0048034">
    <property type="term" value="P:heme O biosynthetic process"/>
    <property type="evidence" value="ECO:0007669"/>
    <property type="project" value="UniProtKB-UniRule"/>
</dbReference>
<proteinExistence type="inferred from homology"/>
<dbReference type="NCBIfam" id="NF003349">
    <property type="entry name" value="PRK04375.1-2"/>
    <property type="match status" value="1"/>
</dbReference>
<reference evidence="15 16" key="1">
    <citation type="submission" date="2022-12" db="EMBL/GenBank/DDBJ databases">
        <title>Dasania phycosphaerae sp. nov., isolated from particulate material of the south coast of Korea.</title>
        <authorList>
            <person name="Jiang Y."/>
        </authorList>
    </citation>
    <scope>NUCLEOTIDE SEQUENCE [LARGE SCALE GENOMIC DNA]</scope>
    <source>
        <strain evidence="15 16">GY-19</strain>
    </source>
</reference>
<comment type="catalytic activity">
    <reaction evidence="13 14">
        <text>heme b + (2E,6E)-farnesyl diphosphate + H2O = Fe(II)-heme o + diphosphate</text>
        <dbReference type="Rhea" id="RHEA:28070"/>
        <dbReference type="ChEBI" id="CHEBI:15377"/>
        <dbReference type="ChEBI" id="CHEBI:33019"/>
        <dbReference type="ChEBI" id="CHEBI:60344"/>
        <dbReference type="ChEBI" id="CHEBI:60530"/>
        <dbReference type="ChEBI" id="CHEBI:175763"/>
        <dbReference type="EC" id="2.5.1.141"/>
    </reaction>
</comment>
<keyword evidence="6 14" id="KW-0812">Transmembrane</keyword>
<evidence type="ECO:0000256" key="4">
    <source>
        <dbReference type="ARBA" id="ARBA00022475"/>
    </source>
</evidence>
<keyword evidence="5 14" id="KW-0808">Transferase</keyword>
<feature type="transmembrane region" description="Helical" evidence="14">
    <location>
        <begin position="27"/>
        <end position="44"/>
    </location>
</feature>
<feature type="transmembrane region" description="Helical" evidence="14">
    <location>
        <begin position="123"/>
        <end position="141"/>
    </location>
</feature>
<dbReference type="Proteomes" id="UP001069090">
    <property type="component" value="Unassembled WGS sequence"/>
</dbReference>
<keyword evidence="4 14" id="KW-1003">Cell membrane</keyword>
<organism evidence="15 16">
    <name type="scientific">Dasania phycosphaerae</name>
    <dbReference type="NCBI Taxonomy" id="2950436"/>
    <lineage>
        <taxon>Bacteria</taxon>
        <taxon>Pseudomonadati</taxon>
        <taxon>Pseudomonadota</taxon>
        <taxon>Gammaproteobacteria</taxon>
        <taxon>Cellvibrionales</taxon>
        <taxon>Spongiibacteraceae</taxon>
        <taxon>Dasania</taxon>
    </lineage>
</organism>
<evidence type="ECO:0000313" key="15">
    <source>
        <dbReference type="EMBL" id="MCZ0863896.1"/>
    </source>
</evidence>
<dbReference type="InterPro" id="IPR006369">
    <property type="entry name" value="Protohaem_IX_farnesylTrfase"/>
</dbReference>
<evidence type="ECO:0000256" key="11">
    <source>
        <dbReference type="ARBA" id="ARBA00040810"/>
    </source>
</evidence>
<keyword evidence="7 14" id="KW-1133">Transmembrane helix</keyword>
<feature type="transmembrane region" description="Helical" evidence="14">
    <location>
        <begin position="175"/>
        <end position="195"/>
    </location>
</feature>
<feature type="transmembrane region" description="Helical" evidence="14">
    <location>
        <begin position="94"/>
        <end position="117"/>
    </location>
</feature>
<dbReference type="FunFam" id="1.10.357.140:FF:000001">
    <property type="entry name" value="Protoheme IX farnesyltransferase"/>
    <property type="match status" value="1"/>
</dbReference>
<feature type="transmembrane region" description="Helical" evidence="14">
    <location>
        <begin position="274"/>
        <end position="293"/>
    </location>
</feature>
<dbReference type="InterPro" id="IPR000537">
    <property type="entry name" value="UbiA_prenyltransferase"/>
</dbReference>
<dbReference type="CDD" id="cd13957">
    <property type="entry name" value="PT_UbiA_Cox10"/>
    <property type="match status" value="1"/>
</dbReference>
<evidence type="ECO:0000256" key="3">
    <source>
        <dbReference type="ARBA" id="ARBA00012292"/>
    </source>
</evidence>
<comment type="similarity">
    <text evidence="14">Belongs to the UbiA prenyltransferase family. Protoheme IX farnesyltransferase subfamily.</text>
</comment>
<dbReference type="HAMAP" id="MF_00154">
    <property type="entry name" value="CyoE_CtaB"/>
    <property type="match status" value="1"/>
</dbReference>
<evidence type="ECO:0000256" key="14">
    <source>
        <dbReference type="HAMAP-Rule" id="MF_00154"/>
    </source>
</evidence>
<protein>
    <recommendedName>
        <fullName evidence="11 14">Protoheme IX farnesyltransferase</fullName>
        <ecNumber evidence="3 14">2.5.1.141</ecNumber>
    </recommendedName>
    <alternativeName>
        <fullName evidence="12 14">Heme B farnesyltransferase</fullName>
    </alternativeName>
    <alternativeName>
        <fullName evidence="10 14">Heme O synthase</fullName>
    </alternativeName>
</protein>
<name>A0A9J6RI03_9GAMM</name>
<comment type="caution">
    <text evidence="15">The sequence shown here is derived from an EMBL/GenBank/DDBJ whole genome shotgun (WGS) entry which is preliminary data.</text>
</comment>
<gene>
    <name evidence="14 15" type="primary">cyoE</name>
    <name evidence="15" type="ORF">O0V09_01710</name>
</gene>
<comment type="function">
    <text evidence="14">Converts heme B (protoheme IX) to heme O by substitution of the vinyl group on carbon 2 of heme B porphyrin ring with a hydroxyethyl farnesyl side group.</text>
</comment>
<dbReference type="PANTHER" id="PTHR43448:SF7">
    <property type="entry name" value="4-HYDROXYBENZOATE SOLANESYLTRANSFERASE"/>
    <property type="match status" value="1"/>
</dbReference>
<evidence type="ECO:0000256" key="5">
    <source>
        <dbReference type="ARBA" id="ARBA00022679"/>
    </source>
</evidence>
<dbReference type="RefSeq" id="WP_258330044.1">
    <property type="nucleotide sequence ID" value="NZ_JAPTGG010000001.1"/>
</dbReference>
<comment type="miscellaneous">
    <text evidence="14">Carbon 2 of the heme B porphyrin ring is defined according to the Fischer nomenclature.</text>
</comment>
<dbReference type="PROSITE" id="PS00943">
    <property type="entry name" value="UBIA"/>
    <property type="match status" value="1"/>
</dbReference>
<dbReference type="InterPro" id="IPR044878">
    <property type="entry name" value="UbiA_sf"/>
</dbReference>
<dbReference type="GO" id="GO:0005886">
    <property type="term" value="C:plasma membrane"/>
    <property type="evidence" value="ECO:0007669"/>
    <property type="project" value="UniProtKB-SubCell"/>
</dbReference>
<dbReference type="PANTHER" id="PTHR43448">
    <property type="entry name" value="PROTOHEME IX FARNESYLTRANSFERASE, MITOCHONDRIAL"/>
    <property type="match status" value="1"/>
</dbReference>
<dbReference type="NCBIfam" id="TIGR01473">
    <property type="entry name" value="cyoE_ctaB"/>
    <property type="match status" value="1"/>
</dbReference>
<feature type="transmembrane region" description="Helical" evidence="14">
    <location>
        <begin position="50"/>
        <end position="73"/>
    </location>
</feature>
<evidence type="ECO:0000256" key="6">
    <source>
        <dbReference type="ARBA" id="ARBA00022692"/>
    </source>
</evidence>
<evidence type="ECO:0000256" key="13">
    <source>
        <dbReference type="ARBA" id="ARBA00047690"/>
    </source>
</evidence>
<evidence type="ECO:0000256" key="7">
    <source>
        <dbReference type="ARBA" id="ARBA00022989"/>
    </source>
</evidence>
<dbReference type="EMBL" id="JAPTGG010000001">
    <property type="protein sequence ID" value="MCZ0863896.1"/>
    <property type="molecule type" value="Genomic_DNA"/>
</dbReference>
<keyword evidence="9 14" id="KW-0472">Membrane</keyword>
<dbReference type="GO" id="GO:0008495">
    <property type="term" value="F:protoheme IX farnesyltransferase activity"/>
    <property type="evidence" value="ECO:0007669"/>
    <property type="project" value="UniProtKB-UniRule"/>
</dbReference>
<evidence type="ECO:0000313" key="16">
    <source>
        <dbReference type="Proteomes" id="UP001069090"/>
    </source>
</evidence>
<feature type="transmembrane region" description="Helical" evidence="14">
    <location>
        <begin position="148"/>
        <end position="169"/>
    </location>
</feature>
<dbReference type="AlphaFoldDB" id="A0A9J6RI03"/>
<feature type="transmembrane region" description="Helical" evidence="14">
    <location>
        <begin position="245"/>
        <end position="262"/>
    </location>
</feature>
<comment type="subcellular location">
    <subcellularLocation>
        <location evidence="1 14">Cell membrane</location>
        <topology evidence="1 14">Multi-pass membrane protein</topology>
    </subcellularLocation>
</comment>
<comment type="pathway">
    <text evidence="2 14">Porphyrin-containing compound metabolism; heme O biosynthesis; heme O from protoheme: step 1/1.</text>
</comment>
<dbReference type="EC" id="2.5.1.141" evidence="3 14"/>
<accession>A0A9J6RI03</accession>
<dbReference type="InterPro" id="IPR030470">
    <property type="entry name" value="UbiA_prenylTrfase_CS"/>
</dbReference>
<keyword evidence="16" id="KW-1185">Reference proteome</keyword>
<evidence type="ECO:0000256" key="8">
    <source>
        <dbReference type="ARBA" id="ARBA00023133"/>
    </source>
</evidence>
<evidence type="ECO:0000256" key="1">
    <source>
        <dbReference type="ARBA" id="ARBA00004651"/>
    </source>
</evidence>